<dbReference type="Gene3D" id="3.90.830.10">
    <property type="entry name" value="Syntaxin Binding Protein 1, Chain A, domain 2"/>
    <property type="match status" value="1"/>
</dbReference>
<dbReference type="Gene3D" id="1.25.40.60">
    <property type="match status" value="1"/>
</dbReference>
<gene>
    <name evidence="2" type="ORF">KLDO_g2337</name>
</gene>
<name>A0A0A8L776_9SACH</name>
<dbReference type="InterPro" id="IPR036045">
    <property type="entry name" value="Sec1-like_sf"/>
</dbReference>
<comment type="caution">
    <text evidence="2">The sequence shown here is derived from an EMBL/GenBank/DDBJ whole genome shotgun (WGS) entry which is preliminary data.</text>
</comment>
<dbReference type="Gene3D" id="3.40.50.2060">
    <property type="match status" value="1"/>
</dbReference>
<evidence type="ECO:0000313" key="2">
    <source>
        <dbReference type="EMBL" id="CDO94053.1"/>
    </source>
</evidence>
<dbReference type="PIRSF" id="PIRSF005715">
    <property type="entry name" value="VPS45_Sec1"/>
    <property type="match status" value="1"/>
</dbReference>
<accession>A0A0A8L776</accession>
<protein>
    <submittedName>
        <fullName evidence="2">WGS project CCBQ000000000 data, contig 00049</fullName>
    </submittedName>
</protein>
<dbReference type="InterPro" id="IPR043127">
    <property type="entry name" value="Sec-1-like_dom3a"/>
</dbReference>
<evidence type="ECO:0000256" key="1">
    <source>
        <dbReference type="ARBA" id="ARBA00009884"/>
    </source>
</evidence>
<dbReference type="Pfam" id="PF00995">
    <property type="entry name" value="Sec1"/>
    <property type="match status" value="1"/>
</dbReference>
<dbReference type="AlphaFoldDB" id="A0A0A8L776"/>
<dbReference type="InterPro" id="IPR001619">
    <property type="entry name" value="Sec1-like"/>
</dbReference>
<proteinExistence type="inferred from homology"/>
<dbReference type="OrthoDB" id="10251230at2759"/>
<keyword evidence="3" id="KW-1185">Reference proteome</keyword>
<dbReference type="SUPFAM" id="SSF56815">
    <property type="entry name" value="Sec1/munc18-like (SM) proteins"/>
    <property type="match status" value="1"/>
</dbReference>
<dbReference type="EMBL" id="CCBQ010000032">
    <property type="protein sequence ID" value="CDO94053.1"/>
    <property type="molecule type" value="Genomic_DNA"/>
</dbReference>
<dbReference type="GO" id="GO:0016192">
    <property type="term" value="P:vesicle-mediated transport"/>
    <property type="evidence" value="ECO:0007669"/>
    <property type="project" value="InterPro"/>
</dbReference>
<organism evidence="2 3">
    <name type="scientific">Kluyveromyces dobzhanskii CBS 2104</name>
    <dbReference type="NCBI Taxonomy" id="1427455"/>
    <lineage>
        <taxon>Eukaryota</taxon>
        <taxon>Fungi</taxon>
        <taxon>Dikarya</taxon>
        <taxon>Ascomycota</taxon>
        <taxon>Saccharomycotina</taxon>
        <taxon>Saccharomycetes</taxon>
        <taxon>Saccharomycetales</taxon>
        <taxon>Saccharomycetaceae</taxon>
        <taxon>Kluyveromyces</taxon>
    </lineage>
</organism>
<reference evidence="2 3" key="1">
    <citation type="submission" date="2014-03" db="EMBL/GenBank/DDBJ databases">
        <title>The genome of Kluyveromyces dobzhanskii.</title>
        <authorList>
            <person name="Nystedt B."/>
            <person name="Astrom S."/>
        </authorList>
    </citation>
    <scope>NUCLEOTIDE SEQUENCE [LARGE SCALE GENOMIC DNA]</scope>
    <source>
        <strain evidence="2 3">CBS 2104</strain>
    </source>
</reference>
<evidence type="ECO:0000313" key="3">
    <source>
        <dbReference type="Proteomes" id="UP000031516"/>
    </source>
</evidence>
<dbReference type="InterPro" id="IPR043154">
    <property type="entry name" value="Sec-1-like_dom1"/>
</dbReference>
<dbReference type="PANTHER" id="PTHR11679">
    <property type="entry name" value="VESICLE PROTEIN SORTING-ASSOCIATED"/>
    <property type="match status" value="1"/>
</dbReference>
<dbReference type="Gene3D" id="3.40.50.1910">
    <property type="match status" value="1"/>
</dbReference>
<sequence length="642" mass="72222">MVNSELSLRDRQILSIQKMLLFNSDTDTEAISKNLDEQEIIWKVLIMDARSTAIISSVMRVNDLLKSNVTVHTLITQQRSPLPDVPAVYFVEPTEENIDIIVQDLNDDKYSEAYINFTTTLKRDLLETFASKAALTGKADRIKQVYDQYLDFVVTEPEMFSLEIAGTYGLINNPQSSEDVITSLCDSIAVGIFNAIVTMGTIPIIRAQRGGAAEMVAQKLETRLRDYVNGTRSSNNGPASFDRFVLVLVDRNIDIASMFAHSWIYQCLVFDVFKLSRNTITIPTTNEQNEEVIKKMDVDPKDFFWIANSHLPFPDAVENVETELSNYKKEAEEITKKTGVSNLTDLDPSGQSDTMQIQEAVKKLPLLTARKSTIDTHMTVLAGLLKQLESKGLDSFFELEQSPDSSKTRQDFLAALKDDKTNNIEDKARTYIILYLTAQETLPSTFVKQVEEYFLSVNYDISALKYIYDLRHMFKLSSMALQNKSLETHTSSNSEGHDGNASQLLSGLSSKLYGLTEGKIQGVGSLLSGIKQLLPEKKTIPITNIVEAIMDPLNSSKKNLNITSEYLYFDPRSTRGSHEKLPKSQTYNKSLVFVVGGGNYFEYQNLQEWVHQHENTNKKVVYGSTDIITPNAFLNEISGLKK</sequence>
<dbReference type="InterPro" id="IPR027482">
    <property type="entry name" value="Sec1-like_dom2"/>
</dbReference>
<dbReference type="Proteomes" id="UP000031516">
    <property type="component" value="Unassembled WGS sequence"/>
</dbReference>
<comment type="similarity">
    <text evidence="1">Belongs to the STXBP/unc-18/SEC1 family.</text>
</comment>